<evidence type="ECO:0000259" key="2">
    <source>
        <dbReference type="Pfam" id="PF17899"/>
    </source>
</evidence>
<comment type="caution">
    <text evidence="3">The sequence shown here is derived from an EMBL/GenBank/DDBJ whole genome shotgun (WGS) entry which is preliminary data.</text>
</comment>
<sequence length="210" mass="23021">MCLTMSLALVLLSVPAAGKPGDGPRYIKPPSSVLRPVDRTFDGVIDVHVDATDVQRRIFSVRQRIPIGKDGRMTLLYPRWEAASHGPSLSVTDLAGLAVEAAGRPLPWRRDPYEPHAFHVDVPPGTSVIEVRFQMVAGDTLLSPDVVSVPWQRLILYPAGWYARNIGVTPTLTLPSAMRAFTTLKVERSESATIRFARTTLDTLLGSKPN</sequence>
<dbReference type="AlphaFoldDB" id="A0A147J116"/>
<feature type="domain" description="Peptidase M61 N-terminal" evidence="2">
    <location>
        <begin position="47"/>
        <end position="205"/>
    </location>
</feature>
<feature type="non-terminal residue" evidence="3">
    <location>
        <position position="210"/>
    </location>
</feature>
<keyword evidence="3" id="KW-0645">Protease</keyword>
<gene>
    <name evidence="3" type="ORF">SB4_04715</name>
</gene>
<organism evidence="3 4">
    <name type="scientific">Sphingomonas sanguinis</name>
    <dbReference type="NCBI Taxonomy" id="33051"/>
    <lineage>
        <taxon>Bacteria</taxon>
        <taxon>Pseudomonadati</taxon>
        <taxon>Pseudomonadota</taxon>
        <taxon>Alphaproteobacteria</taxon>
        <taxon>Sphingomonadales</taxon>
        <taxon>Sphingomonadaceae</taxon>
        <taxon>Sphingomonas</taxon>
    </lineage>
</organism>
<feature type="signal peptide" evidence="1">
    <location>
        <begin position="1"/>
        <end position="18"/>
    </location>
</feature>
<evidence type="ECO:0000256" key="1">
    <source>
        <dbReference type="SAM" id="SignalP"/>
    </source>
</evidence>
<dbReference type="EMBL" id="LDTE01000022">
    <property type="protein sequence ID" value="KTW02001.1"/>
    <property type="molecule type" value="Genomic_DNA"/>
</dbReference>
<dbReference type="Pfam" id="PF17899">
    <property type="entry name" value="Peptidase_M61_N"/>
    <property type="match status" value="1"/>
</dbReference>
<dbReference type="Gene3D" id="2.60.40.3650">
    <property type="match status" value="1"/>
</dbReference>
<keyword evidence="1" id="KW-0732">Signal</keyword>
<keyword evidence="3" id="KW-0031">Aminopeptidase</keyword>
<name>A0A147J116_9SPHN</name>
<feature type="chain" id="PRO_5007549182" evidence="1">
    <location>
        <begin position="19"/>
        <end position="210"/>
    </location>
</feature>
<dbReference type="InterPro" id="IPR040756">
    <property type="entry name" value="Peptidase_M61_N"/>
</dbReference>
<accession>A0A147J116</accession>
<reference evidence="3 4" key="1">
    <citation type="journal article" date="2016" name="Front. Microbiol.">
        <title>Genomic Resource of Rice Seed Associated Bacteria.</title>
        <authorList>
            <person name="Midha S."/>
            <person name="Bansal K."/>
            <person name="Sharma S."/>
            <person name="Kumar N."/>
            <person name="Patil P.P."/>
            <person name="Chaudhry V."/>
            <person name="Patil P.B."/>
        </authorList>
    </citation>
    <scope>NUCLEOTIDE SEQUENCE [LARGE SCALE GENOMIC DNA]</scope>
    <source>
        <strain evidence="3 4">SB4</strain>
    </source>
</reference>
<dbReference type="GO" id="GO:0004177">
    <property type="term" value="F:aminopeptidase activity"/>
    <property type="evidence" value="ECO:0007669"/>
    <property type="project" value="UniProtKB-KW"/>
</dbReference>
<protein>
    <submittedName>
        <fullName evidence="3">Aminopeptidase</fullName>
    </submittedName>
</protein>
<keyword evidence="3" id="KW-0378">Hydrolase</keyword>
<proteinExistence type="predicted"/>
<evidence type="ECO:0000313" key="4">
    <source>
        <dbReference type="Proteomes" id="UP000074072"/>
    </source>
</evidence>
<dbReference type="Proteomes" id="UP000074072">
    <property type="component" value="Unassembled WGS sequence"/>
</dbReference>
<evidence type="ECO:0000313" key="3">
    <source>
        <dbReference type="EMBL" id="KTW02001.1"/>
    </source>
</evidence>